<dbReference type="AlphaFoldDB" id="A0A0C3FJS2"/>
<dbReference type="EMBL" id="KN833008">
    <property type="protein sequence ID" value="KIM79726.1"/>
    <property type="molecule type" value="Genomic_DNA"/>
</dbReference>
<evidence type="ECO:0000313" key="6">
    <source>
        <dbReference type="Proteomes" id="UP000054166"/>
    </source>
</evidence>
<dbReference type="InterPro" id="IPR001680">
    <property type="entry name" value="WD40_rpt"/>
</dbReference>
<proteinExistence type="predicted"/>
<dbReference type="PROSITE" id="PS00678">
    <property type="entry name" value="WD_REPEATS_1"/>
    <property type="match status" value="1"/>
</dbReference>
<dbReference type="PANTHER" id="PTHR19879">
    <property type="entry name" value="TRANSCRIPTION INITIATION FACTOR TFIID"/>
    <property type="match status" value="1"/>
</dbReference>
<dbReference type="HOGENOM" id="CLU_000288_6_3_1"/>
<evidence type="ECO:0000256" key="3">
    <source>
        <dbReference type="PROSITE-ProRule" id="PRU00221"/>
    </source>
</evidence>
<dbReference type="Proteomes" id="UP000054166">
    <property type="component" value="Unassembled WGS sequence"/>
</dbReference>
<sequence>MPPRRSNQAASSSQAVSSRTISSRPRFFARPSDINIDARHGVFTNVTAMASNVDARYGFINNVAGDMHIVQNIDLFLLDKLPYVKGAGYRSGNHELCLTGTREAVLKSIEDWEADSTTTRVYWLSGVAGSGKSTIAQTFAESADSRSRLGASFFCSRDFDDRRNIRLIIPTLAYHLAHQYPEFKDAIIPIISSNPDIGHESLSMQLNHLLVQPLKSVQLSTTIIIDALDECEEDQPASAILSILAQHIDAIPSVKFFITARPELSIRTAPSTAASTHRNRYLRIHLSELAAQRLHWDTTVPWPSDQQIVATVNKCAGLFIVAHVIVKFVRSRHHQPQERLDLIIGSPDTTVYEGRSGIDVTYRQILLQSFKGIDIDDTDCLEQLRLVIGSVVLALNPLSCASLTALLRLPSNRVWNVMDSLHSVFLIPDSELEPMRICHKSVADFFTDPSRCTDPRFYIDPSVSHFNLATSCFVLMNQFLRTNICHLPAYVMNEDIHDLGERRKKYIGDVLEYACRSWARHLHFVSRASHSIRYVVELLELFFRSHLLSWLEVLSIVGDLRCAVYSIGDVRTWLGDIDLPDTNLLELIQDCERFVLRFFDPIEVSAVHIYHSALPWSPMSSLVLRLYRNHIWTEAKVIKVMNDSWDAYTRAIYTRSISFSIALSHKDDLIAAGEKTCVEIFEVVTGQRRATLAVCKKAKCVAFSPDDTLLVNGCADGTIDLWDLQTCSIVTTLIGHTKSIDSIAFSPCGSMIASSTSDHTIRIWSVSSHNRHFVLQTHSKEAITCVCWTATGRQVISGSQNGNIRIWDISEKKCLRMFHIQGRPHIIACSPDSSFIAFGFYDDTCAGVQFVNALTGSVVSKSSTDSFVTSIRFLNREKVLYTDLSTFVIQHPTKMANKLVFGFDGQPAVISSDGACIVSKSFYDSQVVKIWHTGSMKQIRDETHLGEPGKTSVSFSGDGRLIASWSEESLEAKLWDATEGLCLHTFSEQYGPELIFSPNSTLIASVLNVWDVQTGRLVTTLNNPLHCCQMEFSPNGNQLVVIGEDYVDSPGTHIKLLDVETGACLASMPVDNSSIYVNFGVDGTSIILNLGLDSEMAWRIAPALISNGETYIDDESSNDYDYEVSDDDSSEDLPMIFIPVYDQQRSVSPNIPLQQDLYEPE</sequence>
<gene>
    <name evidence="5" type="ORF">PILCRDRAFT_10209</name>
</gene>
<dbReference type="InParanoid" id="A0A0C3FJS2"/>
<protein>
    <recommendedName>
        <fullName evidence="4">NACHT domain-containing protein</fullName>
    </recommendedName>
</protein>
<dbReference type="InterPro" id="IPR020472">
    <property type="entry name" value="WD40_PAC1"/>
</dbReference>
<accession>A0A0C3FJS2</accession>
<keyword evidence="1 3" id="KW-0853">WD repeat</keyword>
<keyword evidence="6" id="KW-1185">Reference proteome</keyword>
<dbReference type="SMART" id="SM00320">
    <property type="entry name" value="WD40"/>
    <property type="match status" value="6"/>
</dbReference>
<feature type="repeat" description="WD" evidence="3">
    <location>
        <begin position="776"/>
        <end position="817"/>
    </location>
</feature>
<dbReference type="PRINTS" id="PR00320">
    <property type="entry name" value="GPROTEINBRPT"/>
</dbReference>
<feature type="domain" description="NACHT" evidence="4">
    <location>
        <begin position="120"/>
        <end position="262"/>
    </location>
</feature>
<dbReference type="STRING" id="765440.A0A0C3FJS2"/>
<reference evidence="5 6" key="1">
    <citation type="submission" date="2014-04" db="EMBL/GenBank/DDBJ databases">
        <authorList>
            <consortium name="DOE Joint Genome Institute"/>
            <person name="Kuo A."/>
            <person name="Tarkka M."/>
            <person name="Buscot F."/>
            <person name="Kohler A."/>
            <person name="Nagy L.G."/>
            <person name="Floudas D."/>
            <person name="Copeland A."/>
            <person name="Barry K.W."/>
            <person name="Cichocki N."/>
            <person name="Veneault-Fourrey C."/>
            <person name="LaButti K."/>
            <person name="Lindquist E.A."/>
            <person name="Lipzen A."/>
            <person name="Lundell T."/>
            <person name="Morin E."/>
            <person name="Murat C."/>
            <person name="Sun H."/>
            <person name="Tunlid A."/>
            <person name="Henrissat B."/>
            <person name="Grigoriev I.V."/>
            <person name="Hibbett D.S."/>
            <person name="Martin F."/>
            <person name="Nordberg H.P."/>
            <person name="Cantor M.N."/>
            <person name="Hua S.X."/>
        </authorList>
    </citation>
    <scope>NUCLEOTIDE SEQUENCE [LARGE SCALE GENOMIC DNA]</scope>
    <source>
        <strain evidence="5 6">F 1598</strain>
    </source>
</reference>
<reference evidence="6" key="2">
    <citation type="submission" date="2015-01" db="EMBL/GenBank/DDBJ databases">
        <title>Evolutionary Origins and Diversification of the Mycorrhizal Mutualists.</title>
        <authorList>
            <consortium name="DOE Joint Genome Institute"/>
            <consortium name="Mycorrhizal Genomics Consortium"/>
            <person name="Kohler A."/>
            <person name="Kuo A."/>
            <person name="Nagy L.G."/>
            <person name="Floudas D."/>
            <person name="Copeland A."/>
            <person name="Barry K.W."/>
            <person name="Cichocki N."/>
            <person name="Veneault-Fourrey C."/>
            <person name="LaButti K."/>
            <person name="Lindquist E.A."/>
            <person name="Lipzen A."/>
            <person name="Lundell T."/>
            <person name="Morin E."/>
            <person name="Murat C."/>
            <person name="Riley R."/>
            <person name="Ohm R."/>
            <person name="Sun H."/>
            <person name="Tunlid A."/>
            <person name="Henrissat B."/>
            <person name="Grigoriev I.V."/>
            <person name="Hibbett D.S."/>
            <person name="Martin F."/>
        </authorList>
    </citation>
    <scope>NUCLEOTIDE SEQUENCE [LARGE SCALE GENOMIC DNA]</scope>
    <source>
        <strain evidence="6">F 1598</strain>
    </source>
</reference>
<dbReference type="InterPro" id="IPR019775">
    <property type="entry name" value="WD40_repeat_CS"/>
</dbReference>
<dbReference type="PROSITE" id="PS50294">
    <property type="entry name" value="WD_REPEATS_REGION"/>
    <property type="match status" value="3"/>
</dbReference>
<dbReference type="InterPro" id="IPR027417">
    <property type="entry name" value="P-loop_NTPase"/>
</dbReference>
<dbReference type="OrthoDB" id="361494at2759"/>
<dbReference type="PROSITE" id="PS50082">
    <property type="entry name" value="WD_REPEATS_2"/>
    <property type="match status" value="3"/>
</dbReference>
<keyword evidence="2" id="KW-0677">Repeat</keyword>
<feature type="repeat" description="WD" evidence="3">
    <location>
        <begin position="733"/>
        <end position="774"/>
    </location>
</feature>
<dbReference type="Pfam" id="PF24883">
    <property type="entry name" value="NPHP3_N"/>
    <property type="match status" value="1"/>
</dbReference>
<dbReference type="SUPFAM" id="SSF82171">
    <property type="entry name" value="DPP6 N-terminal domain-like"/>
    <property type="match status" value="1"/>
</dbReference>
<evidence type="ECO:0000259" key="4">
    <source>
        <dbReference type="PROSITE" id="PS50837"/>
    </source>
</evidence>
<dbReference type="InterPro" id="IPR056884">
    <property type="entry name" value="NPHP3-like_N"/>
</dbReference>
<dbReference type="InterPro" id="IPR015943">
    <property type="entry name" value="WD40/YVTN_repeat-like_dom_sf"/>
</dbReference>
<evidence type="ECO:0000256" key="1">
    <source>
        <dbReference type="ARBA" id="ARBA00022574"/>
    </source>
</evidence>
<dbReference type="InterPro" id="IPR007111">
    <property type="entry name" value="NACHT_NTPase"/>
</dbReference>
<dbReference type="Pfam" id="PF00400">
    <property type="entry name" value="WD40"/>
    <property type="match status" value="3"/>
</dbReference>
<evidence type="ECO:0000256" key="2">
    <source>
        <dbReference type="ARBA" id="ARBA00022737"/>
    </source>
</evidence>
<organism evidence="5 6">
    <name type="scientific">Piloderma croceum (strain F 1598)</name>
    <dbReference type="NCBI Taxonomy" id="765440"/>
    <lineage>
        <taxon>Eukaryota</taxon>
        <taxon>Fungi</taxon>
        <taxon>Dikarya</taxon>
        <taxon>Basidiomycota</taxon>
        <taxon>Agaricomycotina</taxon>
        <taxon>Agaricomycetes</taxon>
        <taxon>Agaricomycetidae</taxon>
        <taxon>Atheliales</taxon>
        <taxon>Atheliaceae</taxon>
        <taxon>Piloderma</taxon>
    </lineage>
</organism>
<dbReference type="PANTHER" id="PTHR19879:SF9">
    <property type="entry name" value="TRANSCRIPTION INITIATION FACTOR TFIID SUBUNIT 5"/>
    <property type="match status" value="1"/>
</dbReference>
<dbReference type="Gene3D" id="3.40.50.300">
    <property type="entry name" value="P-loop containing nucleotide triphosphate hydrolases"/>
    <property type="match status" value="1"/>
</dbReference>
<dbReference type="SUPFAM" id="SSF52540">
    <property type="entry name" value="P-loop containing nucleoside triphosphate hydrolases"/>
    <property type="match status" value="1"/>
</dbReference>
<name>A0A0C3FJS2_PILCF</name>
<feature type="repeat" description="WD" evidence="3">
    <location>
        <begin position="701"/>
        <end position="732"/>
    </location>
</feature>
<dbReference type="CDD" id="cd00200">
    <property type="entry name" value="WD40"/>
    <property type="match status" value="1"/>
</dbReference>
<evidence type="ECO:0000313" key="5">
    <source>
        <dbReference type="EMBL" id="KIM79726.1"/>
    </source>
</evidence>
<dbReference type="Gene3D" id="2.130.10.10">
    <property type="entry name" value="YVTN repeat-like/Quinoprotein amine dehydrogenase"/>
    <property type="match status" value="2"/>
</dbReference>
<dbReference type="PROSITE" id="PS50837">
    <property type="entry name" value="NACHT"/>
    <property type="match status" value="1"/>
</dbReference>